<name>A0ABW5RXH1_9BACI</name>
<sequence>MVKTSSYSINVNRVRKTIDMVIVGTFTPEQVQEFVQEYTTKVKSINAQDYTLNVDSTDMDVLRQDMIPSMESSIRMYQQSGFDKMIIMIKKNAILKLQLNRILKNVGFTNAEIQEK</sequence>
<proteinExistence type="predicted"/>
<dbReference type="Proteomes" id="UP001597506">
    <property type="component" value="Unassembled WGS sequence"/>
</dbReference>
<accession>A0ABW5RXH1</accession>
<evidence type="ECO:0008006" key="3">
    <source>
        <dbReference type="Google" id="ProtNLM"/>
    </source>
</evidence>
<reference evidence="2" key="1">
    <citation type="journal article" date="2019" name="Int. J. Syst. Evol. Microbiol.">
        <title>The Global Catalogue of Microorganisms (GCM) 10K type strain sequencing project: providing services to taxonomists for standard genome sequencing and annotation.</title>
        <authorList>
            <consortium name="The Broad Institute Genomics Platform"/>
            <consortium name="The Broad Institute Genome Sequencing Center for Infectious Disease"/>
            <person name="Wu L."/>
            <person name="Ma J."/>
        </authorList>
    </citation>
    <scope>NUCLEOTIDE SEQUENCE [LARGE SCALE GENOMIC DNA]</scope>
    <source>
        <strain evidence="2">KCTC 3913</strain>
    </source>
</reference>
<dbReference type="EMBL" id="JBHUMF010000035">
    <property type="protein sequence ID" value="MFD2683189.1"/>
    <property type="molecule type" value="Genomic_DNA"/>
</dbReference>
<keyword evidence="2" id="KW-1185">Reference proteome</keyword>
<evidence type="ECO:0000313" key="1">
    <source>
        <dbReference type="EMBL" id="MFD2683189.1"/>
    </source>
</evidence>
<organism evidence="1 2">
    <name type="scientific">Bacillus seohaeanensis</name>
    <dbReference type="NCBI Taxonomy" id="284580"/>
    <lineage>
        <taxon>Bacteria</taxon>
        <taxon>Bacillati</taxon>
        <taxon>Bacillota</taxon>
        <taxon>Bacilli</taxon>
        <taxon>Bacillales</taxon>
        <taxon>Bacillaceae</taxon>
        <taxon>Bacillus</taxon>
    </lineage>
</organism>
<protein>
    <recommendedName>
        <fullName evidence="3">STAS domain-containing protein</fullName>
    </recommendedName>
</protein>
<comment type="caution">
    <text evidence="1">The sequence shown here is derived from an EMBL/GenBank/DDBJ whole genome shotgun (WGS) entry which is preliminary data.</text>
</comment>
<gene>
    <name evidence="1" type="ORF">ACFSUL_20860</name>
</gene>
<evidence type="ECO:0000313" key="2">
    <source>
        <dbReference type="Proteomes" id="UP001597506"/>
    </source>
</evidence>
<dbReference type="RefSeq" id="WP_377938267.1">
    <property type="nucleotide sequence ID" value="NZ_JBHUMF010000035.1"/>
</dbReference>